<dbReference type="InterPro" id="IPR050305">
    <property type="entry name" value="Small_GTPase_Rab"/>
</dbReference>
<dbReference type="FunFam" id="3.40.50.300:FF:003552">
    <property type="entry name" value="RAB13, member RAS oncogene family"/>
    <property type="match status" value="1"/>
</dbReference>
<dbReference type="KEGG" id="umr:103668408"/>
<protein>
    <recommendedName>
        <fullName evidence="3">small monomeric GTPase</fullName>
        <ecNumber evidence="3">3.6.5.2</ecNumber>
    </recommendedName>
</protein>
<dbReference type="PANTHER" id="PTHR47980">
    <property type="entry name" value="LD44762P"/>
    <property type="match status" value="1"/>
</dbReference>
<feature type="compositionally biased region" description="Basic and acidic residues" evidence="10">
    <location>
        <begin position="46"/>
        <end position="58"/>
    </location>
</feature>
<dbReference type="SUPFAM" id="SSF52540">
    <property type="entry name" value="P-loop containing nucleoside triphosphate hydrolases"/>
    <property type="match status" value="1"/>
</dbReference>
<organism evidence="11 12">
    <name type="scientific">Ursus maritimus</name>
    <name type="common">Polar bear</name>
    <name type="synonym">Thalarctos maritimus</name>
    <dbReference type="NCBI Taxonomy" id="29073"/>
    <lineage>
        <taxon>Eukaryota</taxon>
        <taxon>Metazoa</taxon>
        <taxon>Chordata</taxon>
        <taxon>Craniata</taxon>
        <taxon>Vertebrata</taxon>
        <taxon>Euteleostomi</taxon>
        <taxon>Mammalia</taxon>
        <taxon>Eutheria</taxon>
        <taxon>Laurasiatheria</taxon>
        <taxon>Carnivora</taxon>
        <taxon>Caniformia</taxon>
        <taxon>Ursidae</taxon>
        <taxon>Ursus</taxon>
    </lineage>
</organism>
<evidence type="ECO:0000256" key="9">
    <source>
        <dbReference type="ARBA" id="ARBA00047660"/>
    </source>
</evidence>
<evidence type="ECO:0000256" key="8">
    <source>
        <dbReference type="ARBA" id="ARBA00023289"/>
    </source>
</evidence>
<dbReference type="RefSeq" id="XP_040491626.1">
    <property type="nucleotide sequence ID" value="XM_040635692.1"/>
</dbReference>
<accession>A0A8M1G7L3</accession>
<dbReference type="GO" id="GO:0016020">
    <property type="term" value="C:membrane"/>
    <property type="evidence" value="ECO:0007669"/>
    <property type="project" value="UniProtKB-SubCell"/>
</dbReference>
<evidence type="ECO:0000256" key="3">
    <source>
        <dbReference type="ARBA" id="ARBA00011984"/>
    </source>
</evidence>
<dbReference type="GO" id="GO:0003925">
    <property type="term" value="F:G protein activity"/>
    <property type="evidence" value="ECO:0007669"/>
    <property type="project" value="UniProtKB-EC"/>
</dbReference>
<dbReference type="SMART" id="SM00173">
    <property type="entry name" value="RAS"/>
    <property type="match status" value="1"/>
</dbReference>
<dbReference type="CTD" id="5872"/>
<keyword evidence="5" id="KW-0378">Hydrolase</keyword>
<dbReference type="NCBIfam" id="TIGR00231">
    <property type="entry name" value="small_GTP"/>
    <property type="match status" value="1"/>
</dbReference>
<comment type="subcellular location">
    <subcellularLocation>
        <location evidence="1">Membrane</location>
        <topology evidence="1">Lipid-anchor</topology>
    </subcellularLocation>
</comment>
<dbReference type="InterPro" id="IPR005225">
    <property type="entry name" value="Small_GTP-bd"/>
</dbReference>
<dbReference type="AlphaFoldDB" id="A0A8M1G7L3"/>
<dbReference type="InterPro" id="IPR001806">
    <property type="entry name" value="Small_GTPase"/>
</dbReference>
<comment type="similarity">
    <text evidence="2">Belongs to the small GTPase superfamily. Rab family.</text>
</comment>
<evidence type="ECO:0000256" key="7">
    <source>
        <dbReference type="ARBA" id="ARBA00023288"/>
    </source>
</evidence>
<dbReference type="Proteomes" id="UP000261680">
    <property type="component" value="Unplaced"/>
</dbReference>
<proteinExistence type="inferred from homology"/>
<evidence type="ECO:0000256" key="4">
    <source>
        <dbReference type="ARBA" id="ARBA00022741"/>
    </source>
</evidence>
<keyword evidence="7" id="KW-0449">Lipoprotein</keyword>
<name>A0A8M1G7L3_URSMA</name>
<feature type="region of interest" description="Disordered" evidence="10">
    <location>
        <begin position="1"/>
        <end position="65"/>
    </location>
</feature>
<evidence type="ECO:0000256" key="10">
    <source>
        <dbReference type="SAM" id="MobiDB-lite"/>
    </source>
</evidence>
<dbReference type="PROSITE" id="PS51419">
    <property type="entry name" value="RAB"/>
    <property type="match status" value="1"/>
</dbReference>
<dbReference type="GeneID" id="103668408"/>
<dbReference type="Gene3D" id="3.40.50.300">
    <property type="entry name" value="P-loop containing nucleotide triphosphate hydrolases"/>
    <property type="match status" value="1"/>
</dbReference>
<dbReference type="OrthoDB" id="9989112at2759"/>
<dbReference type="InterPro" id="IPR027417">
    <property type="entry name" value="P-loop_NTPase"/>
</dbReference>
<keyword evidence="4" id="KW-0547">Nucleotide-binding</keyword>
<dbReference type="PROSITE" id="PS51421">
    <property type="entry name" value="RAS"/>
    <property type="match status" value="1"/>
</dbReference>
<dbReference type="EC" id="3.6.5.2" evidence="3"/>
<dbReference type="Pfam" id="PF00071">
    <property type="entry name" value="Ras"/>
    <property type="match status" value="1"/>
</dbReference>
<sequence>MCVPVLGPVGLQDTSFSRRPPGGRPTPQAAGAPGRPAAFPGSWAGPERREPRSPEVPRRRPHLSGPGVPWLSPSLCVRHGQSLRPPLQVAAHRGLGGGQDLSDHSLCRGQLQQHLHLHHRVCTALLGIDFKIRTVDVEGKKIKLQVWDTAGQERFKTITTAYYRGAMGIILVYDITDEKSFENIQNWMKSIKENASAGVERLLLGNKCDMEAKRKVQKEQAVKLAREHGIRFFETSAKSSTNVDEAFSSLARDILLKSGGRRSGNSHKPPGTDLKACDKKNTSKCSLG</sequence>
<evidence type="ECO:0000256" key="6">
    <source>
        <dbReference type="ARBA" id="ARBA00023134"/>
    </source>
</evidence>
<dbReference type="SMART" id="SM00176">
    <property type="entry name" value="RAN"/>
    <property type="match status" value="1"/>
</dbReference>
<reference evidence="12" key="1">
    <citation type="submission" date="2025-08" db="UniProtKB">
        <authorList>
            <consortium name="RefSeq"/>
        </authorList>
    </citation>
    <scope>IDENTIFICATION</scope>
    <source>
        <tissue evidence="12">Whole blood</tissue>
    </source>
</reference>
<dbReference type="SMART" id="SM00175">
    <property type="entry name" value="RAB"/>
    <property type="match status" value="1"/>
</dbReference>
<dbReference type="SMART" id="SM00174">
    <property type="entry name" value="RHO"/>
    <property type="match status" value="1"/>
</dbReference>
<keyword evidence="6" id="KW-0342">GTP-binding</keyword>
<evidence type="ECO:0000313" key="11">
    <source>
        <dbReference type="Proteomes" id="UP000261680"/>
    </source>
</evidence>
<feature type="region of interest" description="Disordered" evidence="10">
    <location>
        <begin position="258"/>
        <end position="288"/>
    </location>
</feature>
<keyword evidence="8" id="KW-0636">Prenylation</keyword>
<dbReference type="PRINTS" id="PR00449">
    <property type="entry name" value="RASTRNSFRMNG"/>
</dbReference>
<comment type="catalytic activity">
    <reaction evidence="9">
        <text>GTP + H2O = GDP + phosphate + H(+)</text>
        <dbReference type="Rhea" id="RHEA:19669"/>
        <dbReference type="ChEBI" id="CHEBI:15377"/>
        <dbReference type="ChEBI" id="CHEBI:15378"/>
        <dbReference type="ChEBI" id="CHEBI:37565"/>
        <dbReference type="ChEBI" id="CHEBI:43474"/>
        <dbReference type="ChEBI" id="CHEBI:58189"/>
        <dbReference type="EC" id="3.6.5.2"/>
    </reaction>
    <physiologicalReaction direction="left-to-right" evidence="9">
        <dbReference type="Rhea" id="RHEA:19670"/>
    </physiologicalReaction>
</comment>
<dbReference type="GO" id="GO:0005525">
    <property type="term" value="F:GTP binding"/>
    <property type="evidence" value="ECO:0007669"/>
    <property type="project" value="UniProtKB-KW"/>
</dbReference>
<keyword evidence="11" id="KW-1185">Reference proteome</keyword>
<gene>
    <name evidence="12" type="primary">RAB13</name>
</gene>
<evidence type="ECO:0000256" key="5">
    <source>
        <dbReference type="ARBA" id="ARBA00022801"/>
    </source>
</evidence>
<feature type="compositionally biased region" description="Low complexity" evidence="10">
    <location>
        <begin position="25"/>
        <end position="41"/>
    </location>
</feature>
<evidence type="ECO:0000256" key="2">
    <source>
        <dbReference type="ARBA" id="ARBA00006270"/>
    </source>
</evidence>
<evidence type="ECO:0000313" key="12">
    <source>
        <dbReference type="RefSeq" id="XP_040491626.1"/>
    </source>
</evidence>
<evidence type="ECO:0000256" key="1">
    <source>
        <dbReference type="ARBA" id="ARBA00004635"/>
    </source>
</evidence>